<dbReference type="Pfam" id="PF05724">
    <property type="entry name" value="TPMT"/>
    <property type="match status" value="1"/>
</dbReference>
<evidence type="ECO:0000256" key="4">
    <source>
        <dbReference type="ARBA" id="ARBA00011905"/>
    </source>
</evidence>
<comment type="catalytic activity">
    <reaction evidence="1 9">
        <text>S-adenosyl-L-methionine + a thiopurine = S-adenosyl-L-homocysteine + a thiopurine S-methylether.</text>
        <dbReference type="EC" id="2.1.1.67"/>
    </reaction>
</comment>
<evidence type="ECO:0000313" key="11">
    <source>
        <dbReference type="EMBL" id="ARP18115.1"/>
    </source>
</evidence>
<accession>A0A1W6TB75</accession>
<evidence type="ECO:0000256" key="7">
    <source>
        <dbReference type="ARBA" id="ARBA00022679"/>
    </source>
</evidence>
<feature type="binding site" evidence="9">
    <location>
        <position position="37"/>
    </location>
    <ligand>
        <name>S-adenosyl-L-methionine</name>
        <dbReference type="ChEBI" id="CHEBI:59789"/>
    </ligand>
</feature>
<dbReference type="InterPro" id="IPR029063">
    <property type="entry name" value="SAM-dependent_MTases_sf"/>
</dbReference>
<feature type="binding site" evidence="9">
    <location>
        <position position="148"/>
    </location>
    <ligand>
        <name>S-adenosyl-L-methionine</name>
        <dbReference type="ChEBI" id="CHEBI:59789"/>
    </ligand>
</feature>
<dbReference type="FunFam" id="3.40.50.150:FF:000101">
    <property type="entry name" value="Thiopurine S-methyltransferase"/>
    <property type="match status" value="1"/>
</dbReference>
<dbReference type="PROSITE" id="PS51585">
    <property type="entry name" value="SAM_MT_TPMT"/>
    <property type="match status" value="1"/>
</dbReference>
<evidence type="ECO:0000256" key="5">
    <source>
        <dbReference type="ARBA" id="ARBA00022490"/>
    </source>
</evidence>
<dbReference type="GO" id="GO:0008119">
    <property type="term" value="F:thiopurine S-methyltransferase activity"/>
    <property type="evidence" value="ECO:0007669"/>
    <property type="project" value="UniProtKB-UniRule"/>
</dbReference>
<evidence type="ECO:0000256" key="3">
    <source>
        <dbReference type="ARBA" id="ARBA00008145"/>
    </source>
</evidence>
<evidence type="ECO:0000256" key="2">
    <source>
        <dbReference type="ARBA" id="ARBA00004496"/>
    </source>
</evidence>
<keyword evidence="7 9" id="KW-0808">Transferase</keyword>
<dbReference type="Gene3D" id="3.40.50.150">
    <property type="entry name" value="Vaccinia Virus protein VP39"/>
    <property type="match status" value="1"/>
</dbReference>
<dbReference type="PANTHER" id="PTHR10259:SF11">
    <property type="entry name" value="THIOPURINE S-METHYLTRANSFERASE"/>
    <property type="match status" value="1"/>
</dbReference>
<feature type="compositionally biased region" description="Polar residues" evidence="10">
    <location>
        <begin position="11"/>
        <end position="20"/>
    </location>
</feature>
<dbReference type="EC" id="2.1.1.67" evidence="4 9"/>
<dbReference type="GO" id="GO:0010038">
    <property type="term" value="P:response to metal ion"/>
    <property type="evidence" value="ECO:0007669"/>
    <property type="project" value="InterPro"/>
</dbReference>
<dbReference type="GO" id="GO:0005737">
    <property type="term" value="C:cytoplasm"/>
    <property type="evidence" value="ECO:0007669"/>
    <property type="project" value="UniProtKB-SubCell"/>
</dbReference>
<dbReference type="HAMAP" id="MF_00812">
    <property type="entry name" value="Thiopur_methtran"/>
    <property type="match status" value="1"/>
</dbReference>
<keyword evidence="6 9" id="KW-0489">Methyltransferase</keyword>
<dbReference type="CDD" id="cd02440">
    <property type="entry name" value="AdoMet_MTases"/>
    <property type="match status" value="1"/>
</dbReference>
<evidence type="ECO:0000256" key="6">
    <source>
        <dbReference type="ARBA" id="ARBA00022603"/>
    </source>
</evidence>
<dbReference type="GO" id="GO:0032259">
    <property type="term" value="P:methylation"/>
    <property type="evidence" value="ECO:0007669"/>
    <property type="project" value="UniProtKB-KW"/>
</dbReference>
<evidence type="ECO:0000256" key="9">
    <source>
        <dbReference type="HAMAP-Rule" id="MF_00812"/>
    </source>
</evidence>
<dbReference type="NCBIfam" id="NF009732">
    <property type="entry name" value="PRK13255.1"/>
    <property type="match status" value="1"/>
</dbReference>
<protein>
    <recommendedName>
        <fullName evidence="4 9">Thiopurine S-methyltransferase</fullName>
        <ecNumber evidence="4 9">2.1.1.67</ecNumber>
    </recommendedName>
    <alternativeName>
        <fullName evidence="9">Thiopurine methyltransferase</fullName>
    </alternativeName>
</protein>
<reference evidence="11" key="1">
    <citation type="submission" date="2016-10" db="EMBL/GenBank/DDBJ databases">
        <title>The High Quality Genome of Vibrio alginolyticus K01M1.</title>
        <authorList>
            <person name="Wendling C."/>
            <person name="Chibani C.M."/>
            <person name="Hertel R."/>
            <person name="Sproer C."/>
            <person name="Bunk B."/>
            <person name="Overmann J."/>
            <person name="Roth O."/>
            <person name="Liesegang H."/>
        </authorList>
    </citation>
    <scope>NUCLEOTIDE SEQUENCE</scope>
    <source>
        <strain evidence="11">K05K4</strain>
    </source>
</reference>
<evidence type="ECO:0000256" key="8">
    <source>
        <dbReference type="ARBA" id="ARBA00022691"/>
    </source>
</evidence>
<keyword evidence="8 9" id="KW-0949">S-adenosyl-L-methionine</keyword>
<evidence type="ECO:0000256" key="10">
    <source>
        <dbReference type="SAM" id="MobiDB-lite"/>
    </source>
</evidence>
<dbReference type="InterPro" id="IPR022474">
    <property type="entry name" value="Thiopur_S-MeTfrase_Se/Te_detox"/>
</dbReference>
<organism evidence="11">
    <name type="scientific">Vibrio alginolyticus</name>
    <dbReference type="NCBI Taxonomy" id="663"/>
    <lineage>
        <taxon>Bacteria</taxon>
        <taxon>Pseudomonadati</taxon>
        <taxon>Pseudomonadota</taxon>
        <taxon>Gammaproteobacteria</taxon>
        <taxon>Vibrionales</taxon>
        <taxon>Vibrionaceae</taxon>
        <taxon>Vibrio</taxon>
    </lineage>
</organism>
<sequence length="242" mass="27843">MNGIDKLKKNVSLTSQNENSRQVESKMRDQEFWHNKWASNQIGFHLEDVNPLLPVYWKHTNPKREDKVLVPLCGKSEDLIWLAMKHDSVEGVELSHIAVRAFFAEHFYTPTVTPLNGMHELYQFDELSIYTGDFFTAPVSQADIIYDRAALVALPQDMREEYVERLKQLLNPGGRILLVTLNYPQEEMAGPPFSVPVEEIEQLFSGYKVTCLNVDEADENHPKIAKKGLSRFSEEVYLIESE</sequence>
<comment type="similarity">
    <text evidence="3 9">Belongs to the class I-like SAM-binding methyltransferase superfamily. TPMT family.</text>
</comment>
<dbReference type="InterPro" id="IPR008854">
    <property type="entry name" value="TPMT"/>
</dbReference>
<feature type="region of interest" description="Disordered" evidence="10">
    <location>
        <begin position="1"/>
        <end position="21"/>
    </location>
</feature>
<proteinExistence type="inferred from homology"/>
<dbReference type="PANTHER" id="PTHR10259">
    <property type="entry name" value="THIOPURINE S-METHYLTRANSFERASE"/>
    <property type="match status" value="1"/>
</dbReference>
<dbReference type="NCBIfam" id="TIGR03840">
    <property type="entry name" value="TMPT_Se_Te"/>
    <property type="match status" value="1"/>
</dbReference>
<name>A0A1W6TB75_VIBAL</name>
<evidence type="ECO:0000256" key="1">
    <source>
        <dbReference type="ARBA" id="ARBA00000903"/>
    </source>
</evidence>
<keyword evidence="5 9" id="KW-0963">Cytoplasm</keyword>
<dbReference type="InterPro" id="IPR025835">
    <property type="entry name" value="Thiopurine_S-MeTrfase"/>
</dbReference>
<dbReference type="EMBL" id="CP017902">
    <property type="protein sequence ID" value="ARP18115.1"/>
    <property type="molecule type" value="Genomic_DNA"/>
</dbReference>
<feature type="binding site" evidence="9">
    <location>
        <position position="72"/>
    </location>
    <ligand>
        <name>S-adenosyl-L-methionine</name>
        <dbReference type="ChEBI" id="CHEBI:59789"/>
    </ligand>
</feature>
<feature type="binding site" evidence="9">
    <location>
        <position position="93"/>
    </location>
    <ligand>
        <name>S-adenosyl-L-methionine</name>
        <dbReference type="ChEBI" id="CHEBI:59789"/>
    </ligand>
</feature>
<dbReference type="AlphaFoldDB" id="A0A1W6TB75"/>
<dbReference type="SUPFAM" id="SSF53335">
    <property type="entry name" value="S-adenosyl-L-methionine-dependent methyltransferases"/>
    <property type="match status" value="1"/>
</dbReference>
<gene>
    <name evidence="11" type="primary">tpm_1</name>
    <name evidence="9" type="synonym">tpm</name>
    <name evidence="11" type="ORF">K05K4_12770</name>
</gene>
<comment type="subcellular location">
    <subcellularLocation>
        <location evidence="2 9">Cytoplasm</location>
    </subcellularLocation>
</comment>
<dbReference type="PIRSF" id="PIRSF023956">
    <property type="entry name" value="Thiopurine_S-methyltransferase"/>
    <property type="match status" value="1"/>
</dbReference>